<dbReference type="GO" id="GO:0000155">
    <property type="term" value="F:phosphorelay sensor kinase activity"/>
    <property type="evidence" value="ECO:0007669"/>
    <property type="project" value="InterPro"/>
</dbReference>
<organism evidence="10 11">
    <name type="scientific">Tenacibaculum maritimum NCIMB 2154</name>
    <dbReference type="NCBI Taxonomy" id="1349785"/>
    <lineage>
        <taxon>Bacteria</taxon>
        <taxon>Pseudomonadati</taxon>
        <taxon>Bacteroidota</taxon>
        <taxon>Flavobacteriia</taxon>
        <taxon>Flavobacteriales</taxon>
        <taxon>Flavobacteriaceae</taxon>
        <taxon>Tenacibaculum</taxon>
    </lineage>
</organism>
<dbReference type="InterPro" id="IPR000014">
    <property type="entry name" value="PAS"/>
</dbReference>
<dbReference type="InterPro" id="IPR029016">
    <property type="entry name" value="GAF-like_dom_sf"/>
</dbReference>
<gene>
    <name evidence="10" type="ORF">MARIT_1809</name>
</gene>
<dbReference type="PANTHER" id="PTHR43304">
    <property type="entry name" value="PHYTOCHROME-LIKE PROTEIN CPH1"/>
    <property type="match status" value="1"/>
</dbReference>
<feature type="domain" description="PAC" evidence="9">
    <location>
        <begin position="127"/>
        <end position="179"/>
    </location>
</feature>
<dbReference type="PROSITE" id="PS50109">
    <property type="entry name" value="HIS_KIN"/>
    <property type="match status" value="1"/>
</dbReference>
<protein>
    <recommendedName>
        <fullName evidence="2">histidine kinase</fullName>
        <ecNumber evidence="2">2.7.13.3</ecNumber>
    </recommendedName>
</protein>
<evidence type="ECO:0000256" key="5">
    <source>
        <dbReference type="ARBA" id="ARBA00022777"/>
    </source>
</evidence>
<evidence type="ECO:0000259" key="7">
    <source>
        <dbReference type="PROSITE" id="PS50109"/>
    </source>
</evidence>
<dbReference type="Gene3D" id="3.30.450.40">
    <property type="match status" value="1"/>
</dbReference>
<keyword evidence="6" id="KW-0175">Coiled coil</keyword>
<dbReference type="InterPro" id="IPR036890">
    <property type="entry name" value="HATPase_C_sf"/>
</dbReference>
<comment type="catalytic activity">
    <reaction evidence="1">
        <text>ATP + protein L-histidine = ADP + protein N-phospho-L-histidine.</text>
        <dbReference type="EC" id="2.7.13.3"/>
    </reaction>
</comment>
<dbReference type="Gene3D" id="3.30.565.10">
    <property type="entry name" value="Histidine kinase-like ATPase, C-terminal domain"/>
    <property type="match status" value="1"/>
</dbReference>
<dbReference type="InterPro" id="IPR036097">
    <property type="entry name" value="HisK_dim/P_sf"/>
</dbReference>
<dbReference type="STRING" id="1349785.GCA_000509405_02768"/>
<dbReference type="InterPro" id="IPR003018">
    <property type="entry name" value="GAF"/>
</dbReference>
<dbReference type="Pfam" id="PF00512">
    <property type="entry name" value="HisKA"/>
    <property type="match status" value="1"/>
</dbReference>
<dbReference type="GeneID" id="47723314"/>
<name>A0A2H1EB21_9FLAO</name>
<evidence type="ECO:0000313" key="11">
    <source>
        <dbReference type="Proteomes" id="UP000231564"/>
    </source>
</evidence>
<dbReference type="InterPro" id="IPR003661">
    <property type="entry name" value="HisK_dim/P_dom"/>
</dbReference>
<dbReference type="SMART" id="SM00086">
    <property type="entry name" value="PAC"/>
    <property type="match status" value="2"/>
</dbReference>
<dbReference type="PROSITE" id="PS50113">
    <property type="entry name" value="PAC"/>
    <property type="match status" value="1"/>
</dbReference>
<evidence type="ECO:0000259" key="9">
    <source>
        <dbReference type="PROSITE" id="PS50113"/>
    </source>
</evidence>
<dbReference type="InterPro" id="IPR003594">
    <property type="entry name" value="HATPase_dom"/>
</dbReference>
<dbReference type="SUPFAM" id="SSF47384">
    <property type="entry name" value="Homodimeric domain of signal transducing histidine kinase"/>
    <property type="match status" value="1"/>
</dbReference>
<feature type="domain" description="PAS" evidence="8">
    <location>
        <begin position="201"/>
        <end position="249"/>
    </location>
</feature>
<dbReference type="SUPFAM" id="SSF55874">
    <property type="entry name" value="ATPase domain of HSP90 chaperone/DNA topoisomerase II/histidine kinase"/>
    <property type="match status" value="1"/>
</dbReference>
<dbReference type="NCBIfam" id="TIGR00229">
    <property type="entry name" value="sensory_box"/>
    <property type="match status" value="2"/>
</dbReference>
<dbReference type="PROSITE" id="PS50112">
    <property type="entry name" value="PAS"/>
    <property type="match status" value="2"/>
</dbReference>
<dbReference type="Pfam" id="PF13185">
    <property type="entry name" value="GAF_2"/>
    <property type="match status" value="1"/>
</dbReference>
<evidence type="ECO:0000256" key="3">
    <source>
        <dbReference type="ARBA" id="ARBA00022553"/>
    </source>
</evidence>
<dbReference type="Pfam" id="PF13426">
    <property type="entry name" value="PAS_9"/>
    <property type="match status" value="2"/>
</dbReference>
<evidence type="ECO:0000256" key="2">
    <source>
        <dbReference type="ARBA" id="ARBA00012438"/>
    </source>
</evidence>
<feature type="domain" description="Histidine kinase" evidence="7">
    <location>
        <begin position="491"/>
        <end position="697"/>
    </location>
</feature>
<dbReference type="EMBL" id="LT634361">
    <property type="protein sequence ID" value="SFZ82903.1"/>
    <property type="molecule type" value="Genomic_DNA"/>
</dbReference>
<dbReference type="InterPro" id="IPR004358">
    <property type="entry name" value="Sig_transdc_His_kin-like_C"/>
</dbReference>
<dbReference type="SMART" id="SM00091">
    <property type="entry name" value="PAS"/>
    <property type="match status" value="2"/>
</dbReference>
<sequence length="697" mass="79997">MSSSEIEILKRALKREKAARKAAEKILEDKSRELYTLSEELKETNLKLEDLLNKKSSQLQGVFENILDAYLMIDLSGNVLKMNDAAIDLFGYDIAKEGLNVMNLIYPEDAEYAFESFEKLKKAGIFSNYIARIVTKRNRVKWVHINASLVYDRKQKTVAAQGIIRNITELKRTSEAMEAQKKELDIIVQNSSLGIALTQFGGILRTNKSFQELLGYSEEELERLTIEDISIPEDLPESKIYLEKMDSGEIDNFVINKRYRRKNNSILWAKTSVNAVRDRSGNIQCQVALVEDVTFERERSLIIHMINDLAKSILGKVNIYEIAWEVAQKIANYLDTEDCVIYLVDYRRKTLEQIAAFGSKTNEQKEIINKISLPIESGIVGHVVKTGKGEIVNNTSKDSRYIVDDQVRLSELTVPIISEGKVIGVIDSEHIDKNYFTKEHLQTIENIASLISMQLKSALNIREREKAEIRNIQLLKKLEKSNDELNEYAHIVSHDLKSPLRSVYALTSWIKSDNEGKFDEMTLSNFNLIEETLEKMEQLISDVLTYSSIDTVVEKQKVDLNEVLENLQKILFIPENISIKIVKKMPVVNGEITKFQQLFQNLISNAIKFNDKEKGIIQVDFIENKSFYQFSIQDNGIGIEQKYHDKIFKIFHFLKESSESTGIGLSIVKKIIDLYDGEIWLDSKLNEGTTFYFTIKK</sequence>
<feature type="coiled-coil region" evidence="6">
    <location>
        <begin position="6"/>
        <end position="58"/>
    </location>
</feature>
<dbReference type="Proteomes" id="UP000231564">
    <property type="component" value="Chromosome MARIT"/>
</dbReference>
<dbReference type="InterPro" id="IPR001610">
    <property type="entry name" value="PAC"/>
</dbReference>
<dbReference type="KEGG" id="tmar:MARIT_1809"/>
<evidence type="ECO:0000256" key="4">
    <source>
        <dbReference type="ARBA" id="ARBA00022679"/>
    </source>
</evidence>
<evidence type="ECO:0000313" key="10">
    <source>
        <dbReference type="EMBL" id="SFZ82903.1"/>
    </source>
</evidence>
<dbReference type="AlphaFoldDB" id="A0A2H1EB21"/>
<evidence type="ECO:0000256" key="1">
    <source>
        <dbReference type="ARBA" id="ARBA00000085"/>
    </source>
</evidence>
<accession>A0A2H1EB21</accession>
<dbReference type="RefSeq" id="WP_100211309.1">
    <property type="nucleotide sequence ID" value="NZ_CP138495.1"/>
</dbReference>
<dbReference type="SMART" id="SM00387">
    <property type="entry name" value="HATPase_c"/>
    <property type="match status" value="1"/>
</dbReference>
<evidence type="ECO:0000256" key="6">
    <source>
        <dbReference type="SAM" id="Coils"/>
    </source>
</evidence>
<dbReference type="EC" id="2.7.13.3" evidence="2"/>
<dbReference type="InterPro" id="IPR035965">
    <property type="entry name" value="PAS-like_dom_sf"/>
</dbReference>
<dbReference type="PANTHER" id="PTHR43304:SF1">
    <property type="entry name" value="PAC DOMAIN-CONTAINING PROTEIN"/>
    <property type="match status" value="1"/>
</dbReference>
<dbReference type="Gene3D" id="1.10.287.130">
    <property type="match status" value="1"/>
</dbReference>
<keyword evidence="11" id="KW-1185">Reference proteome</keyword>
<dbReference type="SUPFAM" id="SSF55781">
    <property type="entry name" value="GAF domain-like"/>
    <property type="match status" value="1"/>
</dbReference>
<keyword evidence="5 10" id="KW-0418">Kinase</keyword>
<reference evidence="10 11" key="1">
    <citation type="submission" date="2016-11" db="EMBL/GenBank/DDBJ databases">
        <authorList>
            <person name="Jaros S."/>
            <person name="Januszkiewicz K."/>
            <person name="Wedrychowicz H."/>
        </authorList>
    </citation>
    <scope>NUCLEOTIDE SEQUENCE [LARGE SCALE GENOMIC DNA]</scope>
    <source>
        <strain evidence="10">NCIMB 2154T</strain>
    </source>
</reference>
<dbReference type="InterPro" id="IPR005467">
    <property type="entry name" value="His_kinase_dom"/>
</dbReference>
<evidence type="ECO:0000259" key="8">
    <source>
        <dbReference type="PROSITE" id="PS50112"/>
    </source>
</evidence>
<dbReference type="InterPro" id="IPR052162">
    <property type="entry name" value="Sensor_kinase/Photoreceptor"/>
</dbReference>
<dbReference type="CDD" id="cd00082">
    <property type="entry name" value="HisKA"/>
    <property type="match status" value="1"/>
</dbReference>
<dbReference type="SUPFAM" id="SSF55785">
    <property type="entry name" value="PYP-like sensor domain (PAS domain)"/>
    <property type="match status" value="2"/>
</dbReference>
<keyword evidence="3" id="KW-0597">Phosphoprotein</keyword>
<proteinExistence type="predicted"/>
<keyword evidence="4" id="KW-0808">Transferase</keyword>
<dbReference type="SMART" id="SM00065">
    <property type="entry name" value="GAF"/>
    <property type="match status" value="1"/>
</dbReference>
<dbReference type="Gene3D" id="3.30.450.20">
    <property type="entry name" value="PAS domain"/>
    <property type="match status" value="2"/>
</dbReference>
<dbReference type="OrthoDB" id="9781208at2"/>
<dbReference type="PRINTS" id="PR00344">
    <property type="entry name" value="BCTRLSENSOR"/>
</dbReference>
<dbReference type="SMART" id="SM00388">
    <property type="entry name" value="HisKA"/>
    <property type="match status" value="1"/>
</dbReference>
<feature type="domain" description="PAS" evidence="8">
    <location>
        <begin position="55"/>
        <end position="124"/>
    </location>
</feature>
<dbReference type="CDD" id="cd00130">
    <property type="entry name" value="PAS"/>
    <property type="match status" value="2"/>
</dbReference>
<dbReference type="Pfam" id="PF02518">
    <property type="entry name" value="HATPase_c"/>
    <property type="match status" value="1"/>
</dbReference>
<dbReference type="InterPro" id="IPR000700">
    <property type="entry name" value="PAS-assoc_C"/>
</dbReference>
<feature type="coiled-coil region" evidence="6">
    <location>
        <begin position="160"/>
        <end position="190"/>
    </location>
</feature>